<dbReference type="SMART" id="SM00881">
    <property type="entry name" value="CoA_binding"/>
    <property type="match status" value="1"/>
</dbReference>
<organism evidence="4 5">
    <name type="scientific">Acrocarpospora corrugata</name>
    <dbReference type="NCBI Taxonomy" id="35763"/>
    <lineage>
        <taxon>Bacteria</taxon>
        <taxon>Bacillati</taxon>
        <taxon>Actinomycetota</taxon>
        <taxon>Actinomycetes</taxon>
        <taxon>Streptosporangiales</taxon>
        <taxon>Streptosporangiaceae</taxon>
        <taxon>Acrocarpospora</taxon>
    </lineage>
</organism>
<feature type="region of interest" description="Disordered" evidence="2">
    <location>
        <begin position="461"/>
        <end position="511"/>
    </location>
</feature>
<gene>
    <name evidence="4" type="ORF">Acor_06770</name>
</gene>
<proteinExistence type="predicted"/>
<dbReference type="InterPro" id="IPR032875">
    <property type="entry name" value="Succ_CoA_lig_flav_dom"/>
</dbReference>
<dbReference type="Gene3D" id="3.30.1490.20">
    <property type="entry name" value="ATP-grasp fold, A domain"/>
    <property type="match status" value="1"/>
</dbReference>
<dbReference type="PANTHER" id="PTHR42793:SF1">
    <property type="entry name" value="PEPTIDYL-LYSINE N-ACETYLTRANSFERASE PATZ"/>
    <property type="match status" value="1"/>
</dbReference>
<evidence type="ECO:0000313" key="4">
    <source>
        <dbReference type="EMBL" id="GER98615.1"/>
    </source>
</evidence>
<dbReference type="SUPFAM" id="SSF56059">
    <property type="entry name" value="Glutathione synthetase ATP-binding domain-like"/>
    <property type="match status" value="1"/>
</dbReference>
<evidence type="ECO:0000256" key="1">
    <source>
        <dbReference type="PROSITE-ProRule" id="PRU00409"/>
    </source>
</evidence>
<accession>A0A5M3VPN7</accession>
<dbReference type="Gene3D" id="3.40.50.261">
    <property type="entry name" value="Succinyl-CoA synthetase domains"/>
    <property type="match status" value="2"/>
</dbReference>
<sequence length="743" mass="75651">MANLVSAGFPGPVFGVHPTAAEVYGVPCVPRISDLPLAPDALVIATPAASVPALVAEAGAYGCGGAVVLAAGFAEIAGGRELQDELARQALRHRLPICGPNGNGIVSVVNRAPLWGDAYNARRPGPVALVSQSGNVAVNALLSSRALGLHTVISCGNQAVLDAADYLTALAELDGVRSVALYLEDEGDGHRLATALADCIDQGIGIAVLKAGTSALGASAAAAHTGSVAGDARILRALIEEAGGAWAHNPHELLELAKTLATPRRSFLKRTNPPPQTAGHRPASLALRAGVLVVTCSGGDAATAADEAERLGVYLPELSPATVEALGELLPPTATAGNPLDYTAVIFGETERTADLITVGARDDAVGPVLVYYDRPAEMTEDAAESWDAALNGVILAASRLDQPVIVASTLPELMPEDTAERLASHGIVPVAGLSEGILCAGALTTPPPDAARLRAIAANQAANTPRPKSPVGAPRTPEGSSWAANDAPAQPVPTAGSTRLDPESGSAVGSDGVLAEVSSVATGSSEVEENFGWMAEHEAKGMLARWGLAVPRGRVVGDADEAVRAAGELGGPVAVKVSSPFIQHKSEISGLVLGVEGEGVREAFRRVSGVLPTAGGVGGVVLVEEMVVAGVEVMVAVRRDGVVPVLVVALGGVWVEIFDDVVVVPLPADPDRIERAVRRLKAAPLLVGGRGRPAGDVRGLAELAATVGEMAMAEGLELVELNPVFVRPDGVTVVDAVIRRGT</sequence>
<dbReference type="InterPro" id="IPR011761">
    <property type="entry name" value="ATP-grasp"/>
</dbReference>
<comment type="caution">
    <text evidence="4">The sequence shown here is derived from an EMBL/GenBank/DDBJ whole genome shotgun (WGS) entry which is preliminary data.</text>
</comment>
<dbReference type="EMBL" id="BLAD01000037">
    <property type="protein sequence ID" value="GER98615.1"/>
    <property type="molecule type" value="Genomic_DNA"/>
</dbReference>
<dbReference type="PROSITE" id="PS50975">
    <property type="entry name" value="ATP_GRASP"/>
    <property type="match status" value="1"/>
</dbReference>
<evidence type="ECO:0000259" key="3">
    <source>
        <dbReference type="PROSITE" id="PS50975"/>
    </source>
</evidence>
<dbReference type="Pfam" id="PF13549">
    <property type="entry name" value="ATP-grasp_5"/>
    <property type="match status" value="1"/>
</dbReference>
<dbReference type="Gene3D" id="3.40.50.720">
    <property type="entry name" value="NAD(P)-binding Rossmann-like Domain"/>
    <property type="match status" value="1"/>
</dbReference>
<dbReference type="GO" id="GO:0005524">
    <property type="term" value="F:ATP binding"/>
    <property type="evidence" value="ECO:0007669"/>
    <property type="project" value="UniProtKB-UniRule"/>
</dbReference>
<dbReference type="Gene3D" id="3.30.470.20">
    <property type="entry name" value="ATP-grasp fold, B domain"/>
    <property type="match status" value="1"/>
</dbReference>
<dbReference type="InterPro" id="IPR013815">
    <property type="entry name" value="ATP_grasp_subdomain_1"/>
</dbReference>
<name>A0A5M3VPN7_9ACTN</name>
<feature type="domain" description="ATP-grasp" evidence="3">
    <location>
        <begin position="541"/>
        <end position="743"/>
    </location>
</feature>
<dbReference type="GO" id="GO:0046872">
    <property type="term" value="F:metal ion binding"/>
    <property type="evidence" value="ECO:0007669"/>
    <property type="project" value="InterPro"/>
</dbReference>
<dbReference type="InterPro" id="IPR036291">
    <property type="entry name" value="NAD(P)-bd_dom_sf"/>
</dbReference>
<dbReference type="AlphaFoldDB" id="A0A5M3VPN7"/>
<keyword evidence="1" id="KW-0547">Nucleotide-binding</keyword>
<keyword evidence="1" id="KW-0067">ATP-binding</keyword>
<reference evidence="4 5" key="1">
    <citation type="submission" date="2019-10" db="EMBL/GenBank/DDBJ databases">
        <title>Whole genome shotgun sequence of Acrocarpospora corrugata NBRC 13972.</title>
        <authorList>
            <person name="Ichikawa N."/>
            <person name="Kimura A."/>
            <person name="Kitahashi Y."/>
            <person name="Komaki H."/>
            <person name="Oguchi A."/>
        </authorList>
    </citation>
    <scope>NUCLEOTIDE SEQUENCE [LARGE SCALE GENOMIC DNA]</scope>
    <source>
        <strain evidence="4 5">NBRC 13972</strain>
    </source>
</reference>
<dbReference type="InterPro" id="IPR003781">
    <property type="entry name" value="CoA-bd"/>
</dbReference>
<dbReference type="PANTHER" id="PTHR42793">
    <property type="entry name" value="COA BINDING DOMAIN CONTAINING PROTEIN"/>
    <property type="match status" value="1"/>
</dbReference>
<dbReference type="SUPFAM" id="SSF51735">
    <property type="entry name" value="NAD(P)-binding Rossmann-fold domains"/>
    <property type="match status" value="1"/>
</dbReference>
<dbReference type="InterPro" id="IPR016102">
    <property type="entry name" value="Succinyl-CoA_synth-like"/>
</dbReference>
<dbReference type="SUPFAM" id="SSF52210">
    <property type="entry name" value="Succinyl-CoA synthetase domains"/>
    <property type="match status" value="2"/>
</dbReference>
<protein>
    <recommendedName>
        <fullName evidence="3">ATP-grasp domain-containing protein</fullName>
    </recommendedName>
</protein>
<keyword evidence="5" id="KW-1185">Reference proteome</keyword>
<dbReference type="Proteomes" id="UP000334990">
    <property type="component" value="Unassembled WGS sequence"/>
</dbReference>
<dbReference type="Pfam" id="PF13607">
    <property type="entry name" value="Succ_CoA_lig"/>
    <property type="match status" value="1"/>
</dbReference>
<dbReference type="Pfam" id="PF13380">
    <property type="entry name" value="CoA_binding_2"/>
    <property type="match status" value="1"/>
</dbReference>
<evidence type="ECO:0000313" key="5">
    <source>
        <dbReference type="Proteomes" id="UP000334990"/>
    </source>
</evidence>
<evidence type="ECO:0000256" key="2">
    <source>
        <dbReference type="SAM" id="MobiDB-lite"/>
    </source>
</evidence>